<reference evidence="1" key="2">
    <citation type="submission" date="2022-06" db="UniProtKB">
        <authorList>
            <consortium name="EnsemblMetazoa"/>
        </authorList>
    </citation>
    <scope>IDENTIFICATION</scope>
    <source>
        <strain evidence="1">DF5081</strain>
    </source>
</reference>
<sequence length="201" mass="23712">MQFLFKVLAHMKQQHLLLNTEPIQRSHEEIQPVIDRLMDECFPDYNQKLAVIRKSHVKDDGNGVGKSLSFSIYHCAECHLAVKCVDGREFSPDSGLMTHLQEVHTQNCMPWRCGECNWRSDVEWKVRRHICIRHTDQANTVKVTKDRVPDWKMFIARHFIDLPAGLVPPNEDEETDEKLDTARVFWDTVVEKTRKRRRLRH</sequence>
<dbReference type="Gene3D" id="3.30.160.60">
    <property type="entry name" value="Classic Zinc Finger"/>
    <property type="match status" value="1"/>
</dbReference>
<dbReference type="Proteomes" id="UP000005237">
    <property type="component" value="Unassembled WGS sequence"/>
</dbReference>
<name>A0A8R1I5Q9_CAEJA</name>
<protein>
    <recommendedName>
        <fullName evidence="3">C2H2-type domain-containing protein</fullName>
    </recommendedName>
</protein>
<dbReference type="AlphaFoldDB" id="A0A8R1I5Q9"/>
<evidence type="ECO:0000313" key="1">
    <source>
        <dbReference type="EnsemblMetazoa" id="CJA15149b.1"/>
    </source>
</evidence>
<evidence type="ECO:0000313" key="2">
    <source>
        <dbReference type="Proteomes" id="UP000005237"/>
    </source>
</evidence>
<proteinExistence type="predicted"/>
<keyword evidence="2" id="KW-1185">Reference proteome</keyword>
<reference evidence="2" key="1">
    <citation type="submission" date="2010-08" db="EMBL/GenBank/DDBJ databases">
        <authorList>
            <consortium name="Caenorhabditis japonica Sequencing Consortium"/>
            <person name="Wilson R.K."/>
        </authorList>
    </citation>
    <scope>NUCLEOTIDE SEQUENCE [LARGE SCALE GENOMIC DNA]</scope>
    <source>
        <strain evidence="2">DF5081</strain>
    </source>
</reference>
<dbReference type="EnsemblMetazoa" id="CJA15149b.1">
    <property type="protein sequence ID" value="CJA15149b.1"/>
    <property type="gene ID" value="WBGene00134353"/>
</dbReference>
<organism evidence="1 2">
    <name type="scientific">Caenorhabditis japonica</name>
    <dbReference type="NCBI Taxonomy" id="281687"/>
    <lineage>
        <taxon>Eukaryota</taxon>
        <taxon>Metazoa</taxon>
        <taxon>Ecdysozoa</taxon>
        <taxon>Nematoda</taxon>
        <taxon>Chromadorea</taxon>
        <taxon>Rhabditida</taxon>
        <taxon>Rhabditina</taxon>
        <taxon>Rhabditomorpha</taxon>
        <taxon>Rhabditoidea</taxon>
        <taxon>Rhabditidae</taxon>
        <taxon>Peloderinae</taxon>
        <taxon>Caenorhabditis</taxon>
    </lineage>
</organism>
<accession>A0A8R1I5Q9</accession>
<evidence type="ECO:0008006" key="3">
    <source>
        <dbReference type="Google" id="ProtNLM"/>
    </source>
</evidence>